<organism evidence="1">
    <name type="scientific">uncultured Caudovirales phage</name>
    <dbReference type="NCBI Taxonomy" id="2100421"/>
    <lineage>
        <taxon>Viruses</taxon>
        <taxon>Duplodnaviria</taxon>
        <taxon>Heunggongvirae</taxon>
        <taxon>Uroviricota</taxon>
        <taxon>Caudoviricetes</taxon>
        <taxon>Peduoviridae</taxon>
        <taxon>Maltschvirus</taxon>
        <taxon>Maltschvirus maltsch</taxon>
    </lineage>
</organism>
<sequence length="95" mass="10837">MPLWTGMTLMLVNAKRGIWCDYCKYRWGVNHENGQTQAAWTIVSELPQSHGRVRHLCQACAIDVSKWADGTFFPLPEQIAYALKNQPKQEALNGF</sequence>
<protein>
    <submittedName>
        <fullName evidence="1">Uncharacterized protein</fullName>
    </submittedName>
</protein>
<evidence type="ECO:0000313" key="2">
    <source>
        <dbReference type="EMBL" id="CAB4222511.1"/>
    </source>
</evidence>
<gene>
    <name evidence="2" type="ORF">UFOVP1652_21</name>
    <name evidence="1" type="ORF">UFOVP981_8</name>
</gene>
<evidence type="ECO:0000313" key="1">
    <source>
        <dbReference type="EMBL" id="CAB4175906.1"/>
    </source>
</evidence>
<name>A0A6J5Q0H3_9CAUD</name>
<reference evidence="1" key="1">
    <citation type="submission" date="2020-05" db="EMBL/GenBank/DDBJ databases">
        <authorList>
            <person name="Chiriac C."/>
            <person name="Salcher M."/>
            <person name="Ghai R."/>
            <person name="Kavagutti S V."/>
        </authorList>
    </citation>
    <scope>NUCLEOTIDE SEQUENCE</scope>
</reference>
<dbReference type="EMBL" id="LR796928">
    <property type="protein sequence ID" value="CAB4175906.1"/>
    <property type="molecule type" value="Genomic_DNA"/>
</dbReference>
<accession>A0A6J5Q0H3</accession>
<dbReference type="EMBL" id="LR797522">
    <property type="protein sequence ID" value="CAB4222511.1"/>
    <property type="molecule type" value="Genomic_DNA"/>
</dbReference>
<proteinExistence type="predicted"/>